<keyword evidence="1" id="KW-0732">Signal</keyword>
<dbReference type="WBParaSite" id="Pan_g4987.t1">
    <property type="protein sequence ID" value="Pan_g4987.t1"/>
    <property type="gene ID" value="Pan_g4987"/>
</dbReference>
<reference evidence="3" key="2">
    <citation type="submission" date="2020-10" db="UniProtKB">
        <authorList>
            <consortium name="WormBaseParasite"/>
        </authorList>
    </citation>
    <scope>IDENTIFICATION</scope>
</reference>
<feature type="chain" id="PRO_5028838315" evidence="1">
    <location>
        <begin position="20"/>
        <end position="166"/>
    </location>
</feature>
<proteinExistence type="predicted"/>
<accession>A0A7E4ZZ99</accession>
<evidence type="ECO:0000313" key="3">
    <source>
        <dbReference type="WBParaSite" id="Pan_g4987.t1"/>
    </source>
</evidence>
<dbReference type="AlphaFoldDB" id="A0A7E4ZZ99"/>
<reference evidence="2" key="1">
    <citation type="journal article" date="2013" name="Genetics">
        <title>The draft genome and transcriptome of Panagrellus redivivus are shaped by the harsh demands of a free-living lifestyle.</title>
        <authorList>
            <person name="Srinivasan J."/>
            <person name="Dillman A.R."/>
            <person name="Macchietto M.G."/>
            <person name="Heikkinen L."/>
            <person name="Lakso M."/>
            <person name="Fracchia K.M."/>
            <person name="Antoshechkin I."/>
            <person name="Mortazavi A."/>
            <person name="Wong G."/>
            <person name="Sternberg P.W."/>
        </authorList>
    </citation>
    <scope>NUCLEOTIDE SEQUENCE [LARGE SCALE GENOMIC DNA]</scope>
    <source>
        <strain evidence="2">MT8872</strain>
    </source>
</reference>
<name>A0A7E4ZZ99_PANRE</name>
<organism evidence="2 3">
    <name type="scientific">Panagrellus redivivus</name>
    <name type="common">Microworm</name>
    <dbReference type="NCBI Taxonomy" id="6233"/>
    <lineage>
        <taxon>Eukaryota</taxon>
        <taxon>Metazoa</taxon>
        <taxon>Ecdysozoa</taxon>
        <taxon>Nematoda</taxon>
        <taxon>Chromadorea</taxon>
        <taxon>Rhabditida</taxon>
        <taxon>Tylenchina</taxon>
        <taxon>Panagrolaimomorpha</taxon>
        <taxon>Panagrolaimoidea</taxon>
        <taxon>Panagrolaimidae</taxon>
        <taxon>Panagrellus</taxon>
    </lineage>
</organism>
<evidence type="ECO:0000313" key="2">
    <source>
        <dbReference type="Proteomes" id="UP000492821"/>
    </source>
</evidence>
<evidence type="ECO:0000256" key="1">
    <source>
        <dbReference type="SAM" id="SignalP"/>
    </source>
</evidence>
<feature type="signal peptide" evidence="1">
    <location>
        <begin position="1"/>
        <end position="19"/>
    </location>
</feature>
<protein>
    <submittedName>
        <fullName evidence="3">Conserved secreted protein</fullName>
    </submittedName>
</protein>
<sequence>MRCYIVLGMVVTITLAVMADPDEWKRFGNGFHMGFGKRGDDSEAIDSRIGGLHMGFKRFSIDPMESQEFDKRYNDGHHFQMGFGKRGNSPFASNFHMGFGKRAAHSLATSTWDSESEPVAPLPTTSIWDLASDNVDNQFPDFHRATQPSNNYNANIVASICKVCKM</sequence>
<dbReference type="Proteomes" id="UP000492821">
    <property type="component" value="Unassembled WGS sequence"/>
</dbReference>
<keyword evidence="2" id="KW-1185">Reference proteome</keyword>